<sequence>MWSFYLQLTLIRRGRNYILGIYAREKIPVVTFGSGIFWKKSMKFKGHRIRVTDVLYRALKRKEAQGDIIVVTVDEFRTSRVCSSCNQIVFTTSLLNFHNIQSCSGCGLLWKRDINASKNIFKIMDAVDHMHSVVA</sequence>
<gene>
    <name evidence="3" type="ORF">BCV71DRAFT_286484</name>
</gene>
<reference evidence="3 4" key="1">
    <citation type="journal article" date="2016" name="Proc. Natl. Acad. Sci. U.S.A.">
        <title>Lipid metabolic changes in an early divergent fungus govern the establishment of a mutualistic symbiosis with endobacteria.</title>
        <authorList>
            <person name="Lastovetsky O.A."/>
            <person name="Gaspar M.L."/>
            <person name="Mondo S.J."/>
            <person name="LaButti K.M."/>
            <person name="Sandor L."/>
            <person name="Grigoriev I.V."/>
            <person name="Henry S.A."/>
            <person name="Pawlowska T.E."/>
        </authorList>
    </citation>
    <scope>NUCLEOTIDE SEQUENCE [LARGE SCALE GENOMIC DNA]</scope>
    <source>
        <strain evidence="3 4">ATCC 11559</strain>
    </source>
</reference>
<proteinExistence type="predicted"/>
<dbReference type="Pfam" id="PF07282">
    <property type="entry name" value="Cas12f1-like_TNB"/>
    <property type="match status" value="1"/>
</dbReference>
<feature type="domain" description="Cas12f1-like TNB" evidence="2">
    <location>
        <begin position="56"/>
        <end position="120"/>
    </location>
</feature>
<accession>A0A1X0SE63</accession>
<keyword evidence="1" id="KW-0238">DNA-binding</keyword>
<dbReference type="GO" id="GO:0003677">
    <property type="term" value="F:DNA binding"/>
    <property type="evidence" value="ECO:0007669"/>
    <property type="project" value="UniProtKB-KW"/>
</dbReference>
<dbReference type="Proteomes" id="UP000242381">
    <property type="component" value="Unassembled WGS sequence"/>
</dbReference>
<evidence type="ECO:0000313" key="4">
    <source>
        <dbReference type="Proteomes" id="UP000242381"/>
    </source>
</evidence>
<organism evidence="3 4">
    <name type="scientific">Rhizopus microsporus</name>
    <dbReference type="NCBI Taxonomy" id="58291"/>
    <lineage>
        <taxon>Eukaryota</taxon>
        <taxon>Fungi</taxon>
        <taxon>Fungi incertae sedis</taxon>
        <taxon>Mucoromycota</taxon>
        <taxon>Mucoromycotina</taxon>
        <taxon>Mucoromycetes</taxon>
        <taxon>Mucorales</taxon>
        <taxon>Mucorineae</taxon>
        <taxon>Rhizopodaceae</taxon>
        <taxon>Rhizopus</taxon>
    </lineage>
</organism>
<dbReference type="InterPro" id="IPR010095">
    <property type="entry name" value="Cas12f1-like_TNB"/>
</dbReference>
<dbReference type="VEuPathDB" id="FungiDB:BCV72DRAFT_264421"/>
<dbReference type="AlphaFoldDB" id="A0A1X0SE63"/>
<protein>
    <recommendedName>
        <fullName evidence="2">Cas12f1-like TNB domain-containing protein</fullName>
    </recommendedName>
</protein>
<name>A0A1X0SE63_RHIZD</name>
<evidence type="ECO:0000259" key="2">
    <source>
        <dbReference type="Pfam" id="PF07282"/>
    </source>
</evidence>
<evidence type="ECO:0000256" key="1">
    <source>
        <dbReference type="ARBA" id="ARBA00023125"/>
    </source>
</evidence>
<evidence type="ECO:0000313" key="3">
    <source>
        <dbReference type="EMBL" id="ORE22441.1"/>
    </source>
</evidence>
<dbReference type="EMBL" id="KV921266">
    <property type="protein sequence ID" value="ORE22441.1"/>
    <property type="molecule type" value="Genomic_DNA"/>
</dbReference>